<dbReference type="Pfam" id="PF23216">
    <property type="entry name" value="WHD_CYT4"/>
    <property type="match status" value="1"/>
</dbReference>
<dbReference type="InterPro" id="IPR001900">
    <property type="entry name" value="RNase_II/R"/>
</dbReference>
<dbReference type="InterPro" id="IPR056625">
    <property type="entry name" value="SH3_CYT4"/>
</dbReference>
<dbReference type="Proteomes" id="UP000803884">
    <property type="component" value="Unassembled WGS sequence"/>
</dbReference>
<keyword evidence="3" id="KW-1185">Reference proteome</keyword>
<accession>A0AB34KXA6</accession>
<protein>
    <recommendedName>
        <fullName evidence="1">RNB domain-containing protein</fullName>
    </recommendedName>
</protein>
<dbReference type="GO" id="GO:0003723">
    <property type="term" value="F:RNA binding"/>
    <property type="evidence" value="ECO:0007669"/>
    <property type="project" value="InterPro"/>
</dbReference>
<dbReference type="Pfam" id="PF23214">
    <property type="entry name" value="SH3_CYT4"/>
    <property type="match status" value="1"/>
</dbReference>
<dbReference type="SMART" id="SM00955">
    <property type="entry name" value="RNB"/>
    <property type="match status" value="1"/>
</dbReference>
<dbReference type="PANTHER" id="PTHR23355:SF65">
    <property type="entry name" value="EXORIBONUCLEASE CYT-4, PUTATIVE (AFU_ORTHOLOGUE AFUA_7G01550)-RELATED"/>
    <property type="match status" value="1"/>
</dbReference>
<dbReference type="EMBL" id="JAAQHG020000004">
    <property type="protein sequence ID" value="KAL1589425.1"/>
    <property type="molecule type" value="Genomic_DNA"/>
</dbReference>
<dbReference type="RefSeq" id="XP_069232530.1">
    <property type="nucleotide sequence ID" value="XM_069370488.1"/>
</dbReference>
<name>A0AB34KXA6_9PEZI</name>
<proteinExistence type="predicted"/>
<gene>
    <name evidence="2" type="ORF">WHR41_01882</name>
</gene>
<dbReference type="AlphaFoldDB" id="A0AB34KXA6"/>
<feature type="domain" description="RNB" evidence="1">
    <location>
        <begin position="484"/>
        <end position="850"/>
    </location>
</feature>
<organism evidence="2 3">
    <name type="scientific">Cladosporium halotolerans</name>
    <dbReference type="NCBI Taxonomy" id="1052096"/>
    <lineage>
        <taxon>Eukaryota</taxon>
        <taxon>Fungi</taxon>
        <taxon>Dikarya</taxon>
        <taxon>Ascomycota</taxon>
        <taxon>Pezizomycotina</taxon>
        <taxon>Dothideomycetes</taxon>
        <taxon>Dothideomycetidae</taxon>
        <taxon>Cladosporiales</taxon>
        <taxon>Cladosporiaceae</taxon>
        <taxon>Cladosporium</taxon>
    </lineage>
</organism>
<dbReference type="GO" id="GO:0000175">
    <property type="term" value="F:3'-5'-RNA exonuclease activity"/>
    <property type="evidence" value="ECO:0007669"/>
    <property type="project" value="TreeGrafter"/>
</dbReference>
<sequence length="1001" mass="113956">MPPPIPGDSTGIRAKLRQWQEEHGKTLEEQYNKDMPMPEEMDSELTNTLTKMGDNNSIRSYREEEEDERQAVAHFAASRAEDLDDDITDPRFLLMGDLVELEFANSEKDSLLAVFVRKIGVESQFYSINGRWINAPERQVQYAIPGWVSPKLIEPLLEHLPNVADAEELSALKRESYVNDISVPRHVAAPLVSRMIAFHRESLEVYRKHASTLDRAHEILAHDTDLRYGSLVSAASALLGIPSDKLPLTALFTVRRALMNAGFAFNVDRRSHRVTGYLQIRPKQQVKTVEQVRKWLREWQDDNATMALMSASQRQRHTRKRGAFFVDNFLKQAREIVLASRQRREPTQHGNVGPSKVRHAITKDQDAVKVESDTRFGVPDQELVRFMEAWACNNMFLGLPRINALPPLILQATGLYEDHDLGAQTGFLFLQELGTILPYENRVRFDQHLLLPSSQHSRPLQQLMNKLLSMGKGYKFSDKMADVRHDWGELPVYCIDDASALEIDDGISVERANSADSNQPEWWVHVHIANPTAFFDRDNPLAKMARHMGETIYTPERAYMMLPRWATNKNFSLAPNRPCLTFSARMNENGEKLEHKITSGFIRNVQRLTPSELSTLLGQQDESKKAQFDITVGGAVPPQPERRSAVPDMKEVNINELKQLQKLAEGRTRQRKAAGGIFFDSRKPTLSVWQTAAHPGLAWQHPHRKGARSVEGDPVINMQTQGLTNWFAEGEQAQDILVREMMLLACEVSTAWCAERQIPTIYRGSVKKPGQRDPDEFYQSECVPAMERNNGVLPMHIGIEHVRNMGSLVLNTKPLRHNLLGLDHYGKVTSPLRRYGDMILHWQIEAALLKEAHSGTSLVTSGPTLSGKQPDHRFLPFSEENLQTIMTGLQPREAMITRAKSYAENFWVAMLMFRAHHFGEAKLPFDTCHAYIMSRPSPAQPKVMVMFEELSVTSSMMRPEKLGLGFPEARAGDRWECVIESVNVYYRHIALRPIRLADRWE</sequence>
<evidence type="ECO:0000259" key="1">
    <source>
        <dbReference type="SMART" id="SM00955"/>
    </source>
</evidence>
<dbReference type="SUPFAM" id="SSF50249">
    <property type="entry name" value="Nucleic acid-binding proteins"/>
    <property type="match status" value="1"/>
</dbReference>
<dbReference type="Pfam" id="PF00773">
    <property type="entry name" value="RNB"/>
    <property type="match status" value="1"/>
</dbReference>
<dbReference type="GO" id="GO:0000932">
    <property type="term" value="C:P-body"/>
    <property type="evidence" value="ECO:0007669"/>
    <property type="project" value="TreeGrafter"/>
</dbReference>
<dbReference type="Pfam" id="PF25522">
    <property type="entry name" value="OB_cyt-4"/>
    <property type="match status" value="1"/>
</dbReference>
<dbReference type="PANTHER" id="PTHR23355">
    <property type="entry name" value="RIBONUCLEASE"/>
    <property type="match status" value="1"/>
</dbReference>
<dbReference type="InterPro" id="IPR012340">
    <property type="entry name" value="NA-bd_OB-fold"/>
</dbReference>
<evidence type="ECO:0000313" key="2">
    <source>
        <dbReference type="EMBL" id="KAL1589425.1"/>
    </source>
</evidence>
<evidence type="ECO:0000313" key="3">
    <source>
        <dbReference type="Proteomes" id="UP000803884"/>
    </source>
</evidence>
<comment type="caution">
    <text evidence="2">The sequence shown here is derived from an EMBL/GenBank/DDBJ whole genome shotgun (WGS) entry which is preliminary data.</text>
</comment>
<dbReference type="GeneID" id="96003326"/>
<dbReference type="GO" id="GO:0006402">
    <property type="term" value="P:mRNA catabolic process"/>
    <property type="evidence" value="ECO:0007669"/>
    <property type="project" value="TreeGrafter"/>
</dbReference>
<dbReference type="InterPro" id="IPR050180">
    <property type="entry name" value="RNR_Ribonuclease"/>
</dbReference>
<dbReference type="InterPro" id="IPR056624">
    <property type="entry name" value="WH_CYT4"/>
</dbReference>
<reference evidence="2 3" key="1">
    <citation type="journal article" date="2020" name="Microbiol. Resour. Announc.">
        <title>Draft Genome Sequence of a Cladosporium Species Isolated from the Mesophotic Ascidian Didemnum maculosum.</title>
        <authorList>
            <person name="Gioti A."/>
            <person name="Siaperas R."/>
            <person name="Nikolaivits E."/>
            <person name="Le Goff G."/>
            <person name="Ouazzani J."/>
            <person name="Kotoulas G."/>
            <person name="Topakas E."/>
        </authorList>
    </citation>
    <scope>NUCLEOTIDE SEQUENCE [LARGE SCALE GENOMIC DNA]</scope>
    <source>
        <strain evidence="2 3">TM138-S3</strain>
    </source>
</reference>
<dbReference type="InterPro" id="IPR057912">
    <property type="entry name" value="OB_CYT4_C"/>
</dbReference>